<dbReference type="RefSeq" id="WP_008843420.1">
    <property type="nucleotide sequence ID" value="NZ_BAEN01000022.1"/>
</dbReference>
<dbReference type="InterPro" id="IPR047202">
    <property type="entry name" value="Lipocalin_Blc-like_dom"/>
</dbReference>
<dbReference type="PANTHER" id="PTHR10612">
    <property type="entry name" value="APOLIPOPROTEIN D"/>
    <property type="match status" value="1"/>
</dbReference>
<comment type="function">
    <text evidence="10 12">Involved in the storage or transport of lipids necessary for membrane maintenance under stressful conditions. Displays a binding preference for lysophospholipids.</text>
</comment>
<keyword evidence="7 13" id="KW-0564">Palmitate</keyword>
<dbReference type="InterPro" id="IPR022271">
    <property type="entry name" value="Lipocalin_ApoD"/>
</dbReference>
<dbReference type="GO" id="GO:0009279">
    <property type="term" value="C:cell outer membrane"/>
    <property type="evidence" value="ECO:0007669"/>
    <property type="project" value="UniProtKB-SubCell"/>
</dbReference>
<evidence type="ECO:0000256" key="5">
    <source>
        <dbReference type="ARBA" id="ARBA00023121"/>
    </source>
</evidence>
<evidence type="ECO:0000256" key="6">
    <source>
        <dbReference type="ARBA" id="ARBA00023136"/>
    </source>
</evidence>
<evidence type="ECO:0000256" key="2">
    <source>
        <dbReference type="ARBA" id="ARBA00006889"/>
    </source>
</evidence>
<name>K6YAB1_9ALTE</name>
<dbReference type="Pfam" id="PF08212">
    <property type="entry name" value="Lipocalin_2"/>
    <property type="match status" value="1"/>
</dbReference>
<evidence type="ECO:0000256" key="13">
    <source>
        <dbReference type="PIRSR" id="PIRSR036893-52"/>
    </source>
</evidence>
<dbReference type="GO" id="GO:0008289">
    <property type="term" value="F:lipid binding"/>
    <property type="evidence" value="ECO:0007669"/>
    <property type="project" value="UniProtKB-UniRule"/>
</dbReference>
<evidence type="ECO:0000256" key="1">
    <source>
        <dbReference type="ARBA" id="ARBA00004459"/>
    </source>
</evidence>
<evidence type="ECO:0000259" key="14">
    <source>
        <dbReference type="Pfam" id="PF08212"/>
    </source>
</evidence>
<keyword evidence="16" id="KW-1185">Reference proteome</keyword>
<evidence type="ECO:0000256" key="9">
    <source>
        <dbReference type="ARBA" id="ARBA00023288"/>
    </source>
</evidence>
<keyword evidence="9 12" id="KW-0449">Lipoprotein</keyword>
<feature type="lipid moiety-binding region" description="S-diacylglycerol cysteine" evidence="13">
    <location>
        <position position="18"/>
    </location>
</feature>
<dbReference type="PROSITE" id="PS51257">
    <property type="entry name" value="PROKAR_LIPOPROTEIN"/>
    <property type="match status" value="1"/>
</dbReference>
<dbReference type="CDD" id="cd19438">
    <property type="entry name" value="lipocalin_Blc-like"/>
    <property type="match status" value="1"/>
</dbReference>
<dbReference type="PRINTS" id="PR01171">
    <property type="entry name" value="BCTLIPOCALIN"/>
</dbReference>
<evidence type="ECO:0000313" key="16">
    <source>
        <dbReference type="Proteomes" id="UP000006334"/>
    </source>
</evidence>
<comment type="similarity">
    <text evidence="2 12">Belongs to the calycin superfamily. Lipocalin family.</text>
</comment>
<dbReference type="OrthoDB" id="9793905at2"/>
<dbReference type="GO" id="GO:0006950">
    <property type="term" value="P:response to stress"/>
    <property type="evidence" value="ECO:0007669"/>
    <property type="project" value="UniProtKB-ARBA"/>
</dbReference>
<dbReference type="InterPro" id="IPR002446">
    <property type="entry name" value="Lipocalin_bac"/>
</dbReference>
<dbReference type="PROSITE" id="PS00213">
    <property type="entry name" value="LIPOCALIN"/>
    <property type="match status" value="1"/>
</dbReference>
<organism evidence="15 16">
    <name type="scientific">Aliiglaciecola lipolytica E3</name>
    <dbReference type="NCBI Taxonomy" id="1127673"/>
    <lineage>
        <taxon>Bacteria</taxon>
        <taxon>Pseudomonadati</taxon>
        <taxon>Pseudomonadota</taxon>
        <taxon>Gammaproteobacteria</taxon>
        <taxon>Alteromonadales</taxon>
        <taxon>Alteromonadaceae</taxon>
        <taxon>Aliiglaciecola</taxon>
    </lineage>
</organism>
<dbReference type="FunFam" id="2.40.128.20:FF:000002">
    <property type="entry name" value="Outer membrane lipoprotein Blc"/>
    <property type="match status" value="1"/>
</dbReference>
<comment type="subunit">
    <text evidence="3 12">Homodimer.</text>
</comment>
<dbReference type="InterPro" id="IPR022272">
    <property type="entry name" value="Lipocalin_CS"/>
</dbReference>
<evidence type="ECO:0000256" key="3">
    <source>
        <dbReference type="ARBA" id="ARBA00011738"/>
    </source>
</evidence>
<dbReference type="SUPFAM" id="SSF50814">
    <property type="entry name" value="Lipocalins"/>
    <property type="match status" value="1"/>
</dbReference>
<comment type="caution">
    <text evidence="15">The sequence shown here is derived from an EMBL/GenBank/DDBJ whole genome shotgun (WGS) entry which is preliminary data.</text>
</comment>
<dbReference type="EMBL" id="BAEN01000022">
    <property type="protein sequence ID" value="GAC13603.1"/>
    <property type="molecule type" value="Genomic_DNA"/>
</dbReference>
<keyword evidence="6 12" id="KW-0472">Membrane</keyword>
<evidence type="ECO:0000256" key="8">
    <source>
        <dbReference type="ARBA" id="ARBA00023237"/>
    </source>
</evidence>
<dbReference type="InterPro" id="IPR012674">
    <property type="entry name" value="Calycin"/>
</dbReference>
<proteinExistence type="inferred from homology"/>
<dbReference type="STRING" id="1127673.GLIP_0961"/>
<dbReference type="Gene3D" id="2.40.128.20">
    <property type="match status" value="1"/>
</dbReference>
<evidence type="ECO:0000256" key="7">
    <source>
        <dbReference type="ARBA" id="ARBA00023139"/>
    </source>
</evidence>
<keyword evidence="5 12" id="KW-0446">Lipid-binding</keyword>
<keyword evidence="4" id="KW-0732">Signal</keyword>
<feature type="lipid moiety-binding region" description="N-palmitoyl cysteine" evidence="13">
    <location>
        <position position="18"/>
    </location>
</feature>
<protein>
    <recommendedName>
        <fullName evidence="11 12">Outer membrane lipoprotein Blc</fullName>
    </recommendedName>
</protein>
<dbReference type="InterPro" id="IPR000566">
    <property type="entry name" value="Lipocln_cytosolic_FA-bd_dom"/>
</dbReference>
<sequence length="173" mass="19890">MFYKYGLLFILSLFLISCTSVPKGIEPVKNFKIDNYLGTWYEIARFDHSFEEGLNNVSAHYSLRDDGGVDVVNRGYNAQNKEWEEAKGKAYFVDDESLGHLKVSFFGPFYSSYVVFYLDHSNYQYALVSGPSRDYLWLLSRQKTLPQSVLKLLIREASAAGFDTSKLIFVEQD</sequence>
<dbReference type="Proteomes" id="UP000006334">
    <property type="component" value="Unassembled WGS sequence"/>
</dbReference>
<evidence type="ECO:0000256" key="10">
    <source>
        <dbReference type="ARBA" id="ARBA00057024"/>
    </source>
</evidence>
<dbReference type="PANTHER" id="PTHR10612:SF34">
    <property type="entry name" value="APOLIPOPROTEIN D"/>
    <property type="match status" value="1"/>
</dbReference>
<dbReference type="PIRSF" id="PIRSF036893">
    <property type="entry name" value="Lipocalin_ApoD"/>
    <property type="match status" value="1"/>
</dbReference>
<dbReference type="AlphaFoldDB" id="K6YAB1"/>
<comment type="subcellular location">
    <subcellularLocation>
        <location evidence="1">Cell outer membrane</location>
        <topology evidence="1">Lipid-anchor</topology>
    </subcellularLocation>
</comment>
<feature type="domain" description="Lipocalin/cytosolic fatty-acid binding" evidence="14">
    <location>
        <begin position="32"/>
        <end position="172"/>
    </location>
</feature>
<dbReference type="eggNOG" id="COG3040">
    <property type="taxonomic scope" value="Bacteria"/>
</dbReference>
<evidence type="ECO:0000313" key="15">
    <source>
        <dbReference type="EMBL" id="GAC13603.1"/>
    </source>
</evidence>
<reference evidence="15 16" key="1">
    <citation type="journal article" date="2017" name="Antonie Van Leeuwenhoek">
        <title>Rhizobium rhizosphaerae sp. nov., a novel species isolated from rice rhizosphere.</title>
        <authorList>
            <person name="Zhao J.J."/>
            <person name="Zhang J."/>
            <person name="Zhang R.J."/>
            <person name="Zhang C.W."/>
            <person name="Yin H.Q."/>
            <person name="Zhang X.X."/>
        </authorList>
    </citation>
    <scope>NUCLEOTIDE SEQUENCE [LARGE SCALE GENOMIC DNA]</scope>
    <source>
        <strain evidence="15 16">E3</strain>
    </source>
</reference>
<evidence type="ECO:0000256" key="4">
    <source>
        <dbReference type="ARBA" id="ARBA00022729"/>
    </source>
</evidence>
<keyword evidence="8 12" id="KW-0998">Cell outer membrane</keyword>
<evidence type="ECO:0000256" key="11">
    <source>
        <dbReference type="ARBA" id="ARBA00071217"/>
    </source>
</evidence>
<evidence type="ECO:0000256" key="12">
    <source>
        <dbReference type="PIRNR" id="PIRNR036893"/>
    </source>
</evidence>
<gene>
    <name evidence="15" type="primary">blc</name>
    <name evidence="15" type="ORF">GLIP_0961</name>
</gene>
<accession>K6YAB1</accession>